<proteinExistence type="predicted"/>
<name>X0T805_9ZZZZ</name>
<sequence>TTWEDKVTMYDVRQENEGNEIWRDIMVLCGVDPAEPISADLFEFARVPEHFDEKTAVEIAVYTFALAFRMDPRELWPVSAGPLGTATEAEIQHRKAKAKGEGIIFTEIERQINDPLSIPQAVKFHFDYRDDEDDMRAAEIAGAKIGNVRKMWEASPNRNAFGAGGEAAPGEMAEEIESRGMITTEEARRLLALDRLIPPEWVHELEDVSRLYDTKSYGRLARVYRDGSVIPLW</sequence>
<dbReference type="EMBL" id="BARS01005361">
    <property type="protein sequence ID" value="GAF72215.1"/>
    <property type="molecule type" value="Genomic_DNA"/>
</dbReference>
<feature type="non-terminal residue" evidence="1">
    <location>
        <position position="1"/>
    </location>
</feature>
<organism evidence="1">
    <name type="scientific">marine sediment metagenome</name>
    <dbReference type="NCBI Taxonomy" id="412755"/>
    <lineage>
        <taxon>unclassified sequences</taxon>
        <taxon>metagenomes</taxon>
        <taxon>ecological metagenomes</taxon>
    </lineage>
</organism>
<dbReference type="AlphaFoldDB" id="X0T805"/>
<gene>
    <name evidence="1" type="ORF">S01H1_10509</name>
</gene>
<reference evidence="1" key="1">
    <citation type="journal article" date="2014" name="Front. Microbiol.">
        <title>High frequency of phylogenetically diverse reductive dehalogenase-homologous genes in deep subseafloor sedimentary metagenomes.</title>
        <authorList>
            <person name="Kawai M."/>
            <person name="Futagami T."/>
            <person name="Toyoda A."/>
            <person name="Takaki Y."/>
            <person name="Nishi S."/>
            <person name="Hori S."/>
            <person name="Arai W."/>
            <person name="Tsubouchi T."/>
            <person name="Morono Y."/>
            <person name="Uchiyama I."/>
            <person name="Ito T."/>
            <person name="Fujiyama A."/>
            <person name="Inagaki F."/>
            <person name="Takami H."/>
        </authorList>
    </citation>
    <scope>NUCLEOTIDE SEQUENCE</scope>
    <source>
        <strain evidence="1">Expedition CK06-06</strain>
    </source>
</reference>
<evidence type="ECO:0000313" key="1">
    <source>
        <dbReference type="EMBL" id="GAF72215.1"/>
    </source>
</evidence>
<protein>
    <submittedName>
        <fullName evidence="1">Uncharacterized protein</fullName>
    </submittedName>
</protein>
<accession>X0T805</accession>
<comment type="caution">
    <text evidence="1">The sequence shown here is derived from an EMBL/GenBank/DDBJ whole genome shotgun (WGS) entry which is preliminary data.</text>
</comment>